<dbReference type="Proteomes" id="UP000548119">
    <property type="component" value="Unassembled WGS sequence"/>
</dbReference>
<accession>A0ABR6E5U9</accession>
<keyword evidence="2" id="KW-1185">Reference proteome</keyword>
<organism evidence="1 2">
    <name type="scientific">Bartonella chomelii</name>
    <dbReference type="NCBI Taxonomy" id="236402"/>
    <lineage>
        <taxon>Bacteria</taxon>
        <taxon>Pseudomonadati</taxon>
        <taxon>Pseudomonadota</taxon>
        <taxon>Alphaproteobacteria</taxon>
        <taxon>Hyphomicrobiales</taxon>
        <taxon>Bartonellaceae</taxon>
        <taxon>Bartonella</taxon>
    </lineage>
</organism>
<gene>
    <name evidence="1" type="ORF">GGR10_001393</name>
</gene>
<evidence type="ECO:0000313" key="2">
    <source>
        <dbReference type="Proteomes" id="UP000548119"/>
    </source>
</evidence>
<evidence type="ECO:0000313" key="1">
    <source>
        <dbReference type="EMBL" id="MBA9083521.1"/>
    </source>
</evidence>
<name>A0ABR6E5U9_9HYPH</name>
<reference evidence="1 2" key="1">
    <citation type="submission" date="2020-08" db="EMBL/GenBank/DDBJ databases">
        <title>Genomic Encyclopedia of Type Strains, Phase IV (KMG-IV): sequencing the most valuable type-strain genomes for metagenomic binning, comparative biology and taxonomic classification.</title>
        <authorList>
            <person name="Goeker M."/>
        </authorList>
    </citation>
    <scope>NUCLEOTIDE SEQUENCE [LARGE SCALE GENOMIC DNA]</scope>
    <source>
        <strain evidence="1 2">DSM 21431</strain>
    </source>
</reference>
<protein>
    <submittedName>
        <fullName evidence="1">Uncharacterized protein</fullName>
    </submittedName>
</protein>
<sequence length="38" mass="4165">MRTVITGQNNEKGAGIIGSSNIYTRNTLPQNIYDSCSF</sequence>
<dbReference type="EMBL" id="JACJIR010000015">
    <property type="protein sequence ID" value="MBA9083521.1"/>
    <property type="molecule type" value="Genomic_DNA"/>
</dbReference>
<proteinExistence type="predicted"/>
<comment type="caution">
    <text evidence="1">The sequence shown here is derived from an EMBL/GenBank/DDBJ whole genome shotgun (WGS) entry which is preliminary data.</text>
</comment>